<name>A0A8D5ZI23_9CREN</name>
<evidence type="ECO:0008006" key="4">
    <source>
        <dbReference type="Google" id="ProtNLM"/>
    </source>
</evidence>
<evidence type="ECO:0000313" key="3">
    <source>
        <dbReference type="Proteomes" id="UP000825123"/>
    </source>
</evidence>
<dbReference type="KEGG" id="csty:KN1_02090"/>
<dbReference type="Proteomes" id="UP000825123">
    <property type="component" value="Chromosome"/>
</dbReference>
<evidence type="ECO:0000256" key="1">
    <source>
        <dbReference type="SAM" id="Coils"/>
    </source>
</evidence>
<sequence length="232" mass="26135">MSLADEIKKVLIENPSILADVLTTRPEIIYQALSRLMPWQNLATKDDLKNLATKDDLKNLATKDDLKNLATKEELEEVKRVMATKDDIKEVKNDIKRLEITLSALGARWGITAESVFRQGIMELLADAGWKVDREVIFDKEGIVYGYPSEVEIDVVLTDGKVILVELTASLKRSDLLPFSRKKELYEKVKGRKVSEVVVVTPFIDDKNEERIIAIANSLGIRIIKPGEIESS</sequence>
<evidence type="ECO:0000313" key="2">
    <source>
        <dbReference type="EMBL" id="BCU68912.1"/>
    </source>
</evidence>
<protein>
    <recommendedName>
        <fullName evidence="4">DUF3782 domain-containing protein</fullName>
    </recommendedName>
</protein>
<proteinExistence type="predicted"/>
<keyword evidence="1" id="KW-0175">Coiled coil</keyword>
<reference evidence="2 3" key="1">
    <citation type="submission" date="2021-04" db="EMBL/GenBank/DDBJ databases">
        <title>Complete genome sequence of Stygiolobus sp. KN-1.</title>
        <authorList>
            <person name="Nakamura K."/>
            <person name="Sakai H."/>
            <person name="Kurosawa N."/>
        </authorList>
    </citation>
    <scope>NUCLEOTIDE SEQUENCE [LARGE SCALE GENOMIC DNA]</scope>
    <source>
        <strain evidence="2 3">KN-1</strain>
    </source>
</reference>
<dbReference type="AlphaFoldDB" id="A0A8D5ZI23"/>
<dbReference type="PANTHER" id="PTHR34314:SF7">
    <property type="entry name" value="DUF3782 DOMAIN-CONTAINING PROTEIN"/>
    <property type="match status" value="1"/>
</dbReference>
<dbReference type="Pfam" id="PF12644">
    <property type="entry name" value="DUF3782"/>
    <property type="match status" value="1"/>
</dbReference>
<dbReference type="PANTHER" id="PTHR34314">
    <property type="entry name" value="CRENARCHAEAL PROTEIN, PUTATIVE-RELATED"/>
    <property type="match status" value="1"/>
</dbReference>
<organism evidence="2 3">
    <name type="scientific">Stygiolobus caldivivus</name>
    <dbReference type="NCBI Taxonomy" id="2824673"/>
    <lineage>
        <taxon>Archaea</taxon>
        <taxon>Thermoproteota</taxon>
        <taxon>Thermoprotei</taxon>
        <taxon>Sulfolobales</taxon>
        <taxon>Sulfolobaceae</taxon>
        <taxon>Stygiolobus</taxon>
    </lineage>
</organism>
<keyword evidence="3" id="KW-1185">Reference proteome</keyword>
<dbReference type="Pfam" id="PF07788">
    <property type="entry name" value="PDDEXK_10"/>
    <property type="match status" value="1"/>
</dbReference>
<dbReference type="RefSeq" id="WP_221288876.1">
    <property type="nucleotide sequence ID" value="NZ_AP024597.1"/>
</dbReference>
<dbReference type="InterPro" id="IPR012431">
    <property type="entry name" value="PDDEXK_10"/>
</dbReference>
<gene>
    <name evidence="2" type="ORF">KN1_02090</name>
</gene>
<dbReference type="InterPro" id="IPR024271">
    <property type="entry name" value="DUF3782"/>
</dbReference>
<accession>A0A8D5ZI23</accession>
<dbReference type="EMBL" id="AP024597">
    <property type="protein sequence ID" value="BCU68912.1"/>
    <property type="molecule type" value="Genomic_DNA"/>
</dbReference>
<dbReference type="GeneID" id="66161959"/>
<feature type="coiled-coil region" evidence="1">
    <location>
        <begin position="81"/>
        <end position="108"/>
    </location>
</feature>